<feature type="region of interest" description="Disordered" evidence="1">
    <location>
        <begin position="1"/>
        <end position="20"/>
    </location>
</feature>
<organism evidence="2">
    <name type="scientific">Arion vulgaris</name>
    <dbReference type="NCBI Taxonomy" id="1028688"/>
    <lineage>
        <taxon>Eukaryota</taxon>
        <taxon>Metazoa</taxon>
        <taxon>Spiralia</taxon>
        <taxon>Lophotrochozoa</taxon>
        <taxon>Mollusca</taxon>
        <taxon>Gastropoda</taxon>
        <taxon>Heterobranchia</taxon>
        <taxon>Euthyneura</taxon>
        <taxon>Panpulmonata</taxon>
        <taxon>Eupulmonata</taxon>
        <taxon>Stylommatophora</taxon>
        <taxon>Helicina</taxon>
        <taxon>Arionoidea</taxon>
        <taxon>Arionidae</taxon>
        <taxon>Arion</taxon>
    </lineage>
</organism>
<evidence type="ECO:0000313" key="2">
    <source>
        <dbReference type="EMBL" id="CEK98144.1"/>
    </source>
</evidence>
<dbReference type="EMBL" id="HACG01051273">
    <property type="protein sequence ID" value="CEK98144.1"/>
    <property type="molecule type" value="Transcribed_RNA"/>
</dbReference>
<gene>
    <name evidence="2" type="primary">ORF217910</name>
</gene>
<dbReference type="AlphaFoldDB" id="A0A0B7BY56"/>
<accession>A0A0B7BY56</accession>
<feature type="non-terminal residue" evidence="2">
    <location>
        <position position="1"/>
    </location>
</feature>
<name>A0A0B7BY56_9EUPU</name>
<protein>
    <submittedName>
        <fullName evidence="2">Uncharacterized protein</fullName>
    </submittedName>
</protein>
<evidence type="ECO:0000256" key="1">
    <source>
        <dbReference type="SAM" id="MobiDB-lite"/>
    </source>
</evidence>
<proteinExistence type="predicted"/>
<feature type="compositionally biased region" description="Basic residues" evidence="1">
    <location>
        <begin position="1"/>
        <end position="17"/>
    </location>
</feature>
<reference evidence="2" key="1">
    <citation type="submission" date="2014-12" db="EMBL/GenBank/DDBJ databases">
        <title>Insight into the proteome of Arion vulgaris.</title>
        <authorList>
            <person name="Aradska J."/>
            <person name="Bulat T."/>
            <person name="Smidak R."/>
            <person name="Sarate P."/>
            <person name="Gangsoo J."/>
            <person name="Sialana F."/>
            <person name="Bilban M."/>
            <person name="Lubec G."/>
        </authorList>
    </citation>
    <scope>NUCLEOTIDE SEQUENCE</scope>
    <source>
        <tissue evidence="2">Skin</tissue>
    </source>
</reference>
<sequence length="74" mass="8699">RRQVSARNGSKKKKMFNTRKSGSYLAERNFKVARSKMMSIHTLPCLTYPVQDMLNERALVLLPKKTMMMRNSHR</sequence>
<feature type="non-terminal residue" evidence="2">
    <location>
        <position position="74"/>
    </location>
</feature>